<protein>
    <submittedName>
        <fullName evidence="1">YolD-like family protein</fullName>
    </submittedName>
</protein>
<dbReference type="Proteomes" id="UP001596002">
    <property type="component" value="Unassembled WGS sequence"/>
</dbReference>
<sequence>MRITDGNIFEAMRLVLPEHRERMETMKRELQRQEKPVLSEDKLAEMSVLLSEAIQDDRLTILTVYHPYGNQEVRLYPQRVDQVTNRLIGVDPFGDPESVKLSDILDVTM</sequence>
<dbReference type="RefSeq" id="WP_380026705.1">
    <property type="nucleotide sequence ID" value="NZ_JBHSHC010000112.1"/>
</dbReference>
<name>A0ABV9Q3K6_9BACL</name>
<evidence type="ECO:0000313" key="1">
    <source>
        <dbReference type="EMBL" id="MFC4768760.1"/>
    </source>
</evidence>
<evidence type="ECO:0000313" key="2">
    <source>
        <dbReference type="Proteomes" id="UP001596002"/>
    </source>
</evidence>
<accession>A0ABV9Q3K6</accession>
<dbReference type="EMBL" id="JBHSHC010000112">
    <property type="protein sequence ID" value="MFC4768760.1"/>
    <property type="molecule type" value="Genomic_DNA"/>
</dbReference>
<gene>
    <name evidence="1" type="ORF">ACFO8Q_15550</name>
</gene>
<proteinExistence type="predicted"/>
<dbReference type="Pfam" id="PF08863">
    <property type="entry name" value="YolD"/>
    <property type="match status" value="1"/>
</dbReference>
<organism evidence="1 2">
    <name type="scientific">Effusibacillus consociatus</name>
    <dbReference type="NCBI Taxonomy" id="1117041"/>
    <lineage>
        <taxon>Bacteria</taxon>
        <taxon>Bacillati</taxon>
        <taxon>Bacillota</taxon>
        <taxon>Bacilli</taxon>
        <taxon>Bacillales</taxon>
        <taxon>Alicyclobacillaceae</taxon>
        <taxon>Effusibacillus</taxon>
    </lineage>
</organism>
<reference evidence="2" key="1">
    <citation type="journal article" date="2019" name="Int. J. Syst. Evol. Microbiol.">
        <title>The Global Catalogue of Microorganisms (GCM) 10K type strain sequencing project: providing services to taxonomists for standard genome sequencing and annotation.</title>
        <authorList>
            <consortium name="The Broad Institute Genomics Platform"/>
            <consortium name="The Broad Institute Genome Sequencing Center for Infectious Disease"/>
            <person name="Wu L."/>
            <person name="Ma J."/>
        </authorList>
    </citation>
    <scope>NUCLEOTIDE SEQUENCE [LARGE SCALE GENOMIC DNA]</scope>
    <source>
        <strain evidence="2">WYCCWR 12678</strain>
    </source>
</reference>
<comment type="caution">
    <text evidence="1">The sequence shown here is derived from an EMBL/GenBank/DDBJ whole genome shotgun (WGS) entry which is preliminary data.</text>
</comment>
<keyword evidence="2" id="KW-1185">Reference proteome</keyword>
<dbReference type="InterPro" id="IPR014962">
    <property type="entry name" value="YolD"/>
</dbReference>